<name>A0ABX6VD92_9GAMM</name>
<dbReference type="InterPro" id="IPR018900">
    <property type="entry name" value="Curli_CsgE"/>
</dbReference>
<reference evidence="4" key="1">
    <citation type="submission" date="2021-07" db="EMBL/GenBank/DDBJ databases">
        <title>Shewanella sp. YLB-07 whole genome sequence.</title>
        <authorList>
            <person name="Yu L."/>
        </authorList>
    </citation>
    <scope>NUCLEOTIDE SEQUENCE</scope>
    <source>
        <strain evidence="4">YLB-08</strain>
    </source>
</reference>
<accession>A0ABX6VD92</accession>
<sequence length="145" mass="16256">MTVVNAEALREVEIKAKQALEAQSISDAVPRHETDMVDGLILNRAMTRFGHRFYREFVAAYRDINGETDHAGLTIEEKATARSGSIITIYNNRRKVFITAVSPASRNIDEQAAAAASRINYILKQNKKQASWTQFLNPDLAADEF</sequence>
<organism evidence="4 5">
    <name type="scientific">Shewanella eurypsychrophilus</name>
    <dbReference type="NCBI Taxonomy" id="2593656"/>
    <lineage>
        <taxon>Bacteria</taxon>
        <taxon>Pseudomonadati</taxon>
        <taxon>Pseudomonadota</taxon>
        <taxon>Gammaproteobacteria</taxon>
        <taxon>Alteromonadales</taxon>
        <taxon>Shewanellaceae</taxon>
        <taxon>Shewanella</taxon>
    </lineage>
</organism>
<dbReference type="EMBL" id="CP045503">
    <property type="protein sequence ID" value="QPG60416.1"/>
    <property type="molecule type" value="Genomic_DNA"/>
</dbReference>
<evidence type="ECO:0000256" key="3">
    <source>
        <dbReference type="ARBA" id="ARBA00022729"/>
    </source>
</evidence>
<dbReference type="Proteomes" id="UP000316416">
    <property type="component" value="Chromosome"/>
</dbReference>
<evidence type="ECO:0000256" key="2">
    <source>
        <dbReference type="ARBA" id="ARBA00014024"/>
    </source>
</evidence>
<evidence type="ECO:0000313" key="4">
    <source>
        <dbReference type="EMBL" id="QPG60416.1"/>
    </source>
</evidence>
<evidence type="ECO:0000313" key="5">
    <source>
        <dbReference type="Proteomes" id="UP000316416"/>
    </source>
</evidence>
<protein>
    <recommendedName>
        <fullName evidence="2">Curli production assembly/transport component CsgE</fullName>
    </recommendedName>
</protein>
<evidence type="ECO:0000256" key="1">
    <source>
        <dbReference type="ARBA" id="ARBA00003989"/>
    </source>
</evidence>
<proteinExistence type="predicted"/>
<dbReference type="Pfam" id="PF10627">
    <property type="entry name" value="CsgE"/>
    <property type="match status" value="1"/>
</dbReference>
<comment type="function">
    <text evidence="1">May be involved in the biogenesis of curli organelles.</text>
</comment>
<gene>
    <name evidence="4" type="ORF">FM038_009400</name>
</gene>
<keyword evidence="3" id="KW-0732">Signal</keyword>
<keyword evidence="5" id="KW-1185">Reference proteome</keyword>